<reference evidence="2 3" key="1">
    <citation type="journal article" date="2020" name="ISME J.">
        <title>Uncovering the hidden diversity of litter-decomposition mechanisms in mushroom-forming fungi.</title>
        <authorList>
            <person name="Floudas D."/>
            <person name="Bentzer J."/>
            <person name="Ahren D."/>
            <person name="Johansson T."/>
            <person name="Persson P."/>
            <person name="Tunlid A."/>
        </authorList>
    </citation>
    <scope>NUCLEOTIDE SEQUENCE [LARGE SCALE GENOMIC DNA]</scope>
    <source>
        <strain evidence="2 3">CBS 291.85</strain>
    </source>
</reference>
<feature type="compositionally biased region" description="Polar residues" evidence="1">
    <location>
        <begin position="583"/>
        <end position="594"/>
    </location>
</feature>
<evidence type="ECO:0000256" key="1">
    <source>
        <dbReference type="SAM" id="MobiDB-lite"/>
    </source>
</evidence>
<protein>
    <submittedName>
        <fullName evidence="2">Uncharacterized protein</fullName>
    </submittedName>
</protein>
<keyword evidence="3" id="KW-1185">Reference proteome</keyword>
<feature type="compositionally biased region" description="Low complexity" evidence="1">
    <location>
        <begin position="24"/>
        <end position="37"/>
    </location>
</feature>
<evidence type="ECO:0000313" key="3">
    <source>
        <dbReference type="Proteomes" id="UP000559256"/>
    </source>
</evidence>
<proteinExistence type="predicted"/>
<feature type="region of interest" description="Disordered" evidence="1">
    <location>
        <begin position="1"/>
        <end position="83"/>
    </location>
</feature>
<evidence type="ECO:0000313" key="2">
    <source>
        <dbReference type="EMBL" id="KAF5368058.1"/>
    </source>
</evidence>
<feature type="compositionally biased region" description="Basic residues" evidence="1">
    <location>
        <begin position="1"/>
        <end position="12"/>
    </location>
</feature>
<organism evidence="2 3">
    <name type="scientific">Tetrapyrgos nigripes</name>
    <dbReference type="NCBI Taxonomy" id="182062"/>
    <lineage>
        <taxon>Eukaryota</taxon>
        <taxon>Fungi</taxon>
        <taxon>Dikarya</taxon>
        <taxon>Basidiomycota</taxon>
        <taxon>Agaricomycotina</taxon>
        <taxon>Agaricomycetes</taxon>
        <taxon>Agaricomycetidae</taxon>
        <taxon>Agaricales</taxon>
        <taxon>Marasmiineae</taxon>
        <taxon>Marasmiaceae</taxon>
        <taxon>Tetrapyrgos</taxon>
    </lineage>
</organism>
<feature type="compositionally biased region" description="Low complexity" evidence="1">
    <location>
        <begin position="800"/>
        <end position="809"/>
    </location>
</feature>
<feature type="compositionally biased region" description="Low complexity" evidence="1">
    <location>
        <begin position="674"/>
        <end position="686"/>
    </location>
</feature>
<accession>A0A8H5GMY6</accession>
<dbReference type="OrthoDB" id="3162794at2759"/>
<feature type="compositionally biased region" description="Polar residues" evidence="1">
    <location>
        <begin position="642"/>
        <end position="656"/>
    </location>
</feature>
<comment type="caution">
    <text evidence="2">The sequence shown here is derived from an EMBL/GenBank/DDBJ whole genome shotgun (WGS) entry which is preliminary data.</text>
</comment>
<name>A0A8H5GMY6_9AGAR</name>
<dbReference type="Proteomes" id="UP000559256">
    <property type="component" value="Unassembled WGS sequence"/>
</dbReference>
<feature type="compositionally biased region" description="Basic and acidic residues" evidence="1">
    <location>
        <begin position="623"/>
        <end position="640"/>
    </location>
</feature>
<dbReference type="EMBL" id="JAACJM010000017">
    <property type="protein sequence ID" value="KAF5368058.1"/>
    <property type="molecule type" value="Genomic_DNA"/>
</dbReference>
<feature type="compositionally biased region" description="Polar residues" evidence="1">
    <location>
        <begin position="13"/>
        <end position="23"/>
    </location>
</feature>
<feature type="region of interest" description="Disordered" evidence="1">
    <location>
        <begin position="772"/>
        <end position="809"/>
    </location>
</feature>
<dbReference type="AlphaFoldDB" id="A0A8H5GMY6"/>
<feature type="region of interest" description="Disordered" evidence="1">
    <location>
        <begin position="583"/>
        <end position="740"/>
    </location>
</feature>
<sequence>MWSKLHLTKSKSRSGSMSATASVNESESASRSRSNSAHATSGKGTGRTEGQDVNGAHATGGRGGREEPQRKEKERGGRQEREVQLPMELIGEIALFMEDPYDKLCLGLASRSVYTEILPLLYCSVEFKGSRTCLERLKYLMARPHISNFVKELVLRPNFDLFFGTNGSNGKKVFERDRPTSSITNIGGKKDLKIRLELEQKEKEIASVLEDLAWKGSLEKLEKFYWGGMEVPADSLWKVLRSRCPRLNDIGTNIGRLPLDPRSELFKFDNLTGFSITTEMRPTANPTDRNTPTLPTEMWDMLIKRSPRLENIKLGGHCPMQFSPCSLDISPITSGFWPHLRSVTLEIGGPYIDSAFSIQPYDFYSKFRIFLQSHPTLTSLITHGFPEFICPDFLLFLTNVSSEMPKYTPRIRVHPTLRELDLTGRPNVGVVAQEIGATLKSLPMLRVFKVWMDFSHDAAHLKVYDAIWEYREMVLNAVALEELSVVCSTKGKSSFSFGKEWDEFSQVMHPLYQLKRLQLCKLYSVSDPSLVEAASQYIAENPTLEYISISSMLREEGPYGWPLMKVYKKGSRPSLFRNYVPGASSSRVNLSSSPEHIPSRPRTRQGSSDTEMTDDSDESQSQSDHDGAEVDSSSVKDAHVDSPTSHTPNPHYTRNVNWDIGYRPTRLPSTGVNLPPSQTLQSSSQTDILPSLGPSLPRGRTSAQRHRPTRSQSAPPSALVLKSSVSEGSRTPVPNTPFSAGMDTSYAPSAMSSPTGSISSSPWLQGFGQIGQTTKTKGGGLLRPPPPLHRPTTFWRHTPRSGVTSSSFSPSTHVVRRSTFVAAGIPFEKPVCDMSALGVECRVRHAIKEEGGSKEVSTIFWEMVMER</sequence>
<feature type="compositionally biased region" description="Polar residues" evidence="1">
    <location>
        <begin position="723"/>
        <end position="738"/>
    </location>
</feature>
<gene>
    <name evidence="2" type="ORF">D9758_004473</name>
</gene>
<feature type="compositionally biased region" description="Basic and acidic residues" evidence="1">
    <location>
        <begin position="63"/>
        <end position="83"/>
    </location>
</feature>